<dbReference type="Pfam" id="PF00550">
    <property type="entry name" value="PP-binding"/>
    <property type="match status" value="1"/>
</dbReference>
<dbReference type="RefSeq" id="WP_284379205.1">
    <property type="nucleotide sequence ID" value="NZ_BSNN01000007.1"/>
</dbReference>
<dbReference type="EMBL" id="BSNN01000007">
    <property type="protein sequence ID" value="GLQ35971.1"/>
    <property type="molecule type" value="Genomic_DNA"/>
</dbReference>
<protein>
    <submittedName>
        <fullName evidence="2">Acyl carrier protein</fullName>
    </submittedName>
</protein>
<dbReference type="Proteomes" id="UP001156694">
    <property type="component" value="Unassembled WGS sequence"/>
</dbReference>
<reference evidence="3" key="1">
    <citation type="journal article" date="2019" name="Int. J. Syst. Evol. Microbiol.">
        <title>The Global Catalogue of Microorganisms (GCM) 10K type strain sequencing project: providing services to taxonomists for standard genome sequencing and annotation.</title>
        <authorList>
            <consortium name="The Broad Institute Genomics Platform"/>
            <consortium name="The Broad Institute Genome Sequencing Center for Infectious Disease"/>
            <person name="Wu L."/>
            <person name="Ma J."/>
        </authorList>
    </citation>
    <scope>NUCLEOTIDE SEQUENCE [LARGE SCALE GENOMIC DNA]</scope>
    <source>
        <strain evidence="3">NBRC 110140</strain>
    </source>
</reference>
<sequence length="71" mass="7910">MSEFFEELSEILELEDEIVTPEFAFGDKMDSLAVVSTIVLVDEQFNVLLDGNELVACKTVQDVLDLIKSKG</sequence>
<dbReference type="Gene3D" id="1.10.1200.10">
    <property type="entry name" value="ACP-like"/>
    <property type="match status" value="1"/>
</dbReference>
<evidence type="ECO:0000313" key="3">
    <source>
        <dbReference type="Proteomes" id="UP001156694"/>
    </source>
</evidence>
<keyword evidence="3" id="KW-1185">Reference proteome</keyword>
<evidence type="ECO:0000259" key="1">
    <source>
        <dbReference type="Pfam" id="PF00550"/>
    </source>
</evidence>
<accession>A0ABQ5VX21</accession>
<evidence type="ECO:0000313" key="2">
    <source>
        <dbReference type="EMBL" id="GLQ35971.1"/>
    </source>
</evidence>
<proteinExistence type="predicted"/>
<comment type="caution">
    <text evidence="2">The sequence shown here is derived from an EMBL/GenBank/DDBJ whole genome shotgun (WGS) entry which is preliminary data.</text>
</comment>
<organism evidence="2 3">
    <name type="scientific">Amylibacter marinus</name>
    <dbReference type="NCBI Taxonomy" id="1475483"/>
    <lineage>
        <taxon>Bacteria</taxon>
        <taxon>Pseudomonadati</taxon>
        <taxon>Pseudomonadota</taxon>
        <taxon>Alphaproteobacteria</taxon>
        <taxon>Rhodobacterales</taxon>
        <taxon>Paracoccaceae</taxon>
        <taxon>Amylibacter</taxon>
    </lineage>
</organism>
<gene>
    <name evidence="2" type="ORF">GCM10007939_22550</name>
</gene>
<dbReference type="InterPro" id="IPR036736">
    <property type="entry name" value="ACP-like_sf"/>
</dbReference>
<dbReference type="SUPFAM" id="SSF47336">
    <property type="entry name" value="ACP-like"/>
    <property type="match status" value="1"/>
</dbReference>
<feature type="domain" description="Carrier" evidence="1">
    <location>
        <begin position="6"/>
        <end position="67"/>
    </location>
</feature>
<name>A0ABQ5VX21_9RHOB</name>
<dbReference type="InterPro" id="IPR009081">
    <property type="entry name" value="PP-bd_ACP"/>
</dbReference>